<accession>T1EAD8</accession>
<protein>
    <submittedName>
        <fullName evidence="1">Putative 13.3 kDa salivary protein</fullName>
    </submittedName>
</protein>
<proteinExistence type="evidence at transcript level"/>
<dbReference type="VEuPathDB" id="VectorBase:AAQUA_002628"/>
<feature type="non-terminal residue" evidence="1">
    <location>
        <position position="1"/>
    </location>
</feature>
<dbReference type="AlphaFoldDB" id="T1EAD8"/>
<sequence length="137" mass="14350">SVALCTLLAGSSAQVTKSANIVKIHEAVGAILGQMSIIPGSVRQVIAGTDSQNNINKALAAIAAMQPQYNYFSSTYTSAVKPESLPTLNSAIASFRSAITDLETNLKQVPVDPTKLTSSLSTVETSFMKLGSIVYTL</sequence>
<organism evidence="1">
    <name type="scientific">Anopheles aquasalis</name>
    <name type="common">Malaria mosquito</name>
    <dbReference type="NCBI Taxonomy" id="42839"/>
    <lineage>
        <taxon>Eukaryota</taxon>
        <taxon>Metazoa</taxon>
        <taxon>Ecdysozoa</taxon>
        <taxon>Arthropoda</taxon>
        <taxon>Hexapoda</taxon>
        <taxon>Insecta</taxon>
        <taxon>Pterygota</taxon>
        <taxon>Neoptera</taxon>
        <taxon>Endopterygota</taxon>
        <taxon>Diptera</taxon>
        <taxon>Nematocera</taxon>
        <taxon>Culicoidea</taxon>
        <taxon>Culicidae</taxon>
        <taxon>Anophelinae</taxon>
        <taxon>Anopheles</taxon>
    </lineage>
</organism>
<reference evidence="1" key="1">
    <citation type="submission" date="2013-07" db="EMBL/GenBank/DDBJ databases">
        <title>Transcriptome sequencing and developmental regulation of gene expression in Anopheles aquasalis.</title>
        <authorList>
            <consortium name="Brazilian Malaria Network (MCT/CNPq/MS/SCTIE/DECIT/PRONEX 555648/2009-5) and Research Network on Bioactive Molecules from Arthropod Vectors (NAP-MOBIARVE"/>
            <consortium name="University of Sao Paulo)"/>
            <person name="Marinotti O."/>
            <person name="Ribeiro J.M.C."/>
            <person name="Costa-da-Silva A.L."/>
            <person name="Silva M.C.P."/>
            <person name="Lopes A.R."/>
            <person name="Barros M.S."/>
            <person name="Sa-Nunes A."/>
            <person name="Konjin B.B."/>
            <person name="Carvalho E."/>
            <person name="Suesdek L."/>
            <person name="Silva-Neto M.A.C."/>
            <person name="Capurro M.L."/>
        </authorList>
    </citation>
    <scope>NUCLEOTIDE SEQUENCE</scope>
    <source>
        <tissue evidence="1">Whole body</tissue>
    </source>
</reference>
<dbReference type="EMBL" id="GAMD01000522">
    <property type="protein sequence ID" value="JAB01069.1"/>
    <property type="molecule type" value="mRNA"/>
</dbReference>
<name>T1EAD8_ANOAQ</name>
<evidence type="ECO:0000313" key="1">
    <source>
        <dbReference type="EMBL" id="JAB01069.1"/>
    </source>
</evidence>